<dbReference type="VEuPathDB" id="FungiDB:BO83DRAFT_192297"/>
<evidence type="ECO:0000313" key="2">
    <source>
        <dbReference type="EMBL" id="PWY62359.1"/>
    </source>
</evidence>
<dbReference type="RefSeq" id="XP_025382278.1">
    <property type="nucleotide sequence ID" value="XM_025526560.1"/>
</dbReference>
<dbReference type="Proteomes" id="UP000246171">
    <property type="component" value="Unassembled WGS sequence"/>
</dbReference>
<reference evidence="2" key="1">
    <citation type="submission" date="2016-12" db="EMBL/GenBank/DDBJ databases">
        <title>The genomes of Aspergillus section Nigri reveals drivers in fungal speciation.</title>
        <authorList>
            <consortium name="DOE Joint Genome Institute"/>
            <person name="Vesth T.C."/>
            <person name="Nybo J."/>
            <person name="Theobald S."/>
            <person name="Brandl J."/>
            <person name="Frisvad J.C."/>
            <person name="Nielsen K.F."/>
            <person name="Lyhne E.K."/>
            <person name="Kogle M.E."/>
            <person name="Kuo A."/>
            <person name="Riley R."/>
            <person name="Clum A."/>
            <person name="Nolan M."/>
            <person name="Lipzen A."/>
            <person name="Salamov A."/>
            <person name="Henrissat B."/>
            <person name="Wiebenga A."/>
            <person name="De vries R.P."/>
            <person name="Grigoriev I.V."/>
            <person name="Mortensen U.H."/>
            <person name="Andersen M.R."/>
            <person name="Baker S.E."/>
        </authorList>
    </citation>
    <scope>NUCLEOTIDE SEQUENCE</scope>
    <source>
        <strain evidence="2">CBS 122712</strain>
    </source>
</reference>
<keyword evidence="1" id="KW-0472">Membrane</keyword>
<gene>
    <name evidence="2" type="ORF">BO83DRAFT_192297</name>
</gene>
<dbReference type="EMBL" id="MSFU01000046">
    <property type="protein sequence ID" value="PWY62359.1"/>
    <property type="molecule type" value="Genomic_DNA"/>
</dbReference>
<dbReference type="GeneID" id="37048522"/>
<protein>
    <submittedName>
        <fullName evidence="2">Uncharacterized protein</fullName>
    </submittedName>
</protein>
<keyword evidence="1" id="KW-1133">Transmembrane helix</keyword>
<accession>A0A317ULT7</accession>
<name>A0A317ULT7_ASPEC</name>
<organism evidence="2 3">
    <name type="scientific">Aspergillus eucalypticola (strain CBS 122712 / IBT 29274)</name>
    <dbReference type="NCBI Taxonomy" id="1448314"/>
    <lineage>
        <taxon>Eukaryota</taxon>
        <taxon>Fungi</taxon>
        <taxon>Dikarya</taxon>
        <taxon>Ascomycota</taxon>
        <taxon>Pezizomycotina</taxon>
        <taxon>Eurotiomycetes</taxon>
        <taxon>Eurotiomycetidae</taxon>
        <taxon>Eurotiales</taxon>
        <taxon>Aspergillaceae</taxon>
        <taxon>Aspergillus</taxon>
        <taxon>Aspergillus subgen. Circumdati</taxon>
    </lineage>
</organism>
<comment type="caution">
    <text evidence="2">The sequence shown here is derived from an EMBL/GenBank/DDBJ whole genome shotgun (WGS) entry which is preliminary data.</text>
</comment>
<proteinExistence type="predicted"/>
<evidence type="ECO:0000313" key="3">
    <source>
        <dbReference type="Proteomes" id="UP000246171"/>
    </source>
</evidence>
<feature type="transmembrane region" description="Helical" evidence="1">
    <location>
        <begin position="6"/>
        <end position="22"/>
    </location>
</feature>
<evidence type="ECO:0000256" key="1">
    <source>
        <dbReference type="SAM" id="Phobius"/>
    </source>
</evidence>
<sequence>MWLLIRGYFGAGIVCGIVGFYVNDADHRVSCRCWGDEDGGLTVLCIWFPKECGLTGISIDIHRSQRCTLASTT</sequence>
<keyword evidence="3" id="KW-1185">Reference proteome</keyword>
<dbReference type="AlphaFoldDB" id="A0A317ULT7"/>
<keyword evidence="1" id="KW-0812">Transmembrane</keyword>